<dbReference type="InParanoid" id="I1C210"/>
<dbReference type="Proteomes" id="UP000009138">
    <property type="component" value="Unassembled WGS sequence"/>
</dbReference>
<dbReference type="VEuPathDB" id="FungiDB:RO3G_07195"/>
<gene>
    <name evidence="1" type="ORF">RO3G_07195</name>
</gene>
<dbReference type="EMBL" id="CH476736">
    <property type="protein sequence ID" value="EIE82490.1"/>
    <property type="molecule type" value="Genomic_DNA"/>
</dbReference>
<dbReference type="RefSeq" id="XP_067517886.1">
    <property type="nucleotide sequence ID" value="XM_067661785.1"/>
</dbReference>
<evidence type="ECO:0000313" key="1">
    <source>
        <dbReference type="EMBL" id="EIE82490.1"/>
    </source>
</evidence>
<dbReference type="AlphaFoldDB" id="I1C210"/>
<evidence type="ECO:0000313" key="2">
    <source>
        <dbReference type="Proteomes" id="UP000009138"/>
    </source>
</evidence>
<sequence>MNVVTKLIIPLCSATGFCKHGTKAHNGFILMFVLLQEKQGQSRDLHVLSIQDFSDKDLAKNYIFLNRLRSISILLSIITF</sequence>
<accession>I1C210</accession>
<organism evidence="1 2">
    <name type="scientific">Rhizopus delemar (strain RA 99-880 / ATCC MYA-4621 / FGSC 9543 / NRRL 43880)</name>
    <name type="common">Mucormycosis agent</name>
    <name type="synonym">Rhizopus arrhizus var. delemar</name>
    <dbReference type="NCBI Taxonomy" id="246409"/>
    <lineage>
        <taxon>Eukaryota</taxon>
        <taxon>Fungi</taxon>
        <taxon>Fungi incertae sedis</taxon>
        <taxon>Mucoromycota</taxon>
        <taxon>Mucoromycotina</taxon>
        <taxon>Mucoromycetes</taxon>
        <taxon>Mucorales</taxon>
        <taxon>Mucorineae</taxon>
        <taxon>Rhizopodaceae</taxon>
        <taxon>Rhizopus</taxon>
    </lineage>
</organism>
<reference evidence="1 2" key="1">
    <citation type="journal article" date="2009" name="PLoS Genet.">
        <title>Genomic analysis of the basal lineage fungus Rhizopus oryzae reveals a whole-genome duplication.</title>
        <authorList>
            <person name="Ma L.-J."/>
            <person name="Ibrahim A.S."/>
            <person name="Skory C."/>
            <person name="Grabherr M.G."/>
            <person name="Burger G."/>
            <person name="Butler M."/>
            <person name="Elias M."/>
            <person name="Idnurm A."/>
            <person name="Lang B.F."/>
            <person name="Sone T."/>
            <person name="Abe A."/>
            <person name="Calvo S.E."/>
            <person name="Corrochano L.M."/>
            <person name="Engels R."/>
            <person name="Fu J."/>
            <person name="Hansberg W."/>
            <person name="Kim J.-M."/>
            <person name="Kodira C.D."/>
            <person name="Koehrsen M.J."/>
            <person name="Liu B."/>
            <person name="Miranda-Saavedra D."/>
            <person name="O'Leary S."/>
            <person name="Ortiz-Castellanos L."/>
            <person name="Poulter R."/>
            <person name="Rodriguez-Romero J."/>
            <person name="Ruiz-Herrera J."/>
            <person name="Shen Y.-Q."/>
            <person name="Zeng Q."/>
            <person name="Galagan J."/>
            <person name="Birren B.W."/>
            <person name="Cuomo C.A."/>
            <person name="Wickes B.L."/>
        </authorList>
    </citation>
    <scope>NUCLEOTIDE SEQUENCE [LARGE SCALE GENOMIC DNA]</scope>
    <source>
        <strain evidence="2">RA 99-880 / ATCC MYA-4621 / FGSC 9543 / NRRL 43880</strain>
    </source>
</reference>
<proteinExistence type="predicted"/>
<name>I1C210_RHIO9</name>
<protein>
    <submittedName>
        <fullName evidence="1">Uncharacterized protein</fullName>
    </submittedName>
</protein>
<keyword evidence="2" id="KW-1185">Reference proteome</keyword>
<dbReference type="GeneID" id="93614166"/>